<protein>
    <recommendedName>
        <fullName evidence="1">Arc-like DNA binding domain-containing protein</fullName>
    </recommendedName>
</protein>
<dbReference type="Pfam" id="PF03869">
    <property type="entry name" value="Arc"/>
    <property type="match status" value="1"/>
</dbReference>
<evidence type="ECO:0000313" key="4">
    <source>
        <dbReference type="Proteomes" id="UP001154255"/>
    </source>
</evidence>
<reference evidence="2" key="1">
    <citation type="submission" date="2022-10" db="EMBL/GenBank/DDBJ databases">
        <authorList>
            <person name="Botero Cardona J."/>
        </authorList>
    </citation>
    <scope>NUCLEOTIDE SEQUENCE</scope>
    <source>
        <strain evidence="2">LMG 31819</strain>
        <strain evidence="3">R-53529</strain>
    </source>
</reference>
<evidence type="ECO:0000313" key="5">
    <source>
        <dbReference type="Proteomes" id="UP001154259"/>
    </source>
</evidence>
<evidence type="ECO:0000313" key="3">
    <source>
        <dbReference type="EMBL" id="CAI3960883.1"/>
    </source>
</evidence>
<gene>
    <name evidence="3" type="ORF">R53529_LOCUS2309</name>
    <name evidence="2" type="ORF">R53530_LOCUS2318</name>
</gene>
<accession>A0A9W4TQR3</accession>
<dbReference type="Gene3D" id="1.10.1220.10">
    <property type="entry name" value="Met repressor-like"/>
    <property type="match status" value="1"/>
</dbReference>
<dbReference type="EMBL" id="CAMXCM010000013">
    <property type="protein sequence ID" value="CAI3959189.1"/>
    <property type="molecule type" value="Genomic_DNA"/>
</dbReference>
<dbReference type="GO" id="GO:0006355">
    <property type="term" value="P:regulation of DNA-templated transcription"/>
    <property type="evidence" value="ECO:0007669"/>
    <property type="project" value="InterPro"/>
</dbReference>
<evidence type="ECO:0000259" key="1">
    <source>
        <dbReference type="Pfam" id="PF03869"/>
    </source>
</evidence>
<feature type="domain" description="Arc-like DNA binding" evidence="1">
    <location>
        <begin position="7"/>
        <end position="40"/>
    </location>
</feature>
<comment type="caution">
    <text evidence="2">The sequence shown here is derived from an EMBL/GenBank/DDBJ whole genome shotgun (WGS) entry which is preliminary data.</text>
</comment>
<sequence length="57" mass="6681">MEKRKSQIIVRIPLELREWITMEANKNCRSANMQIVYFLNQIKNSELGNGLNDSITK</sequence>
<organism evidence="2 4">
    <name type="scientific">Commensalibacter communis</name>
    <dbReference type="NCBI Taxonomy" id="2972786"/>
    <lineage>
        <taxon>Bacteria</taxon>
        <taxon>Pseudomonadati</taxon>
        <taxon>Pseudomonadota</taxon>
        <taxon>Alphaproteobacteria</taxon>
        <taxon>Acetobacterales</taxon>
        <taxon>Acetobacteraceae</taxon>
    </lineage>
</organism>
<dbReference type="InterPro" id="IPR013321">
    <property type="entry name" value="Arc_rbn_hlx_hlx"/>
</dbReference>
<dbReference type="InterPro" id="IPR005569">
    <property type="entry name" value="Arc_DNA-bd_dom"/>
</dbReference>
<name>A0A9W4TQR3_9PROT</name>
<keyword evidence="5" id="KW-1185">Reference proteome</keyword>
<dbReference type="Proteomes" id="UP001154255">
    <property type="component" value="Unassembled WGS sequence"/>
</dbReference>
<dbReference type="InterPro" id="IPR010985">
    <property type="entry name" value="Ribbon_hlx_hlx"/>
</dbReference>
<dbReference type="RefSeq" id="WP_370866920.1">
    <property type="nucleotide sequence ID" value="NZ_CAMXCM010000013.1"/>
</dbReference>
<dbReference type="EMBL" id="CAMXCS010000013">
    <property type="protein sequence ID" value="CAI3960883.1"/>
    <property type="molecule type" value="Genomic_DNA"/>
</dbReference>
<proteinExistence type="predicted"/>
<evidence type="ECO:0000313" key="2">
    <source>
        <dbReference type="EMBL" id="CAI3959189.1"/>
    </source>
</evidence>
<dbReference type="GO" id="GO:0003677">
    <property type="term" value="F:DNA binding"/>
    <property type="evidence" value="ECO:0007669"/>
    <property type="project" value="InterPro"/>
</dbReference>
<dbReference type="SUPFAM" id="SSF47598">
    <property type="entry name" value="Ribbon-helix-helix"/>
    <property type="match status" value="1"/>
</dbReference>
<dbReference type="AlphaFoldDB" id="A0A9W4TQR3"/>
<dbReference type="Proteomes" id="UP001154259">
    <property type="component" value="Unassembled WGS sequence"/>
</dbReference>